<accession>X6P9I3</accession>
<name>X6P9I3_RETFI</name>
<feature type="transmembrane region" description="Helical" evidence="1">
    <location>
        <begin position="114"/>
        <end position="141"/>
    </location>
</feature>
<dbReference type="Proteomes" id="UP000023152">
    <property type="component" value="Unassembled WGS sequence"/>
</dbReference>
<evidence type="ECO:0000256" key="1">
    <source>
        <dbReference type="SAM" id="Phobius"/>
    </source>
</evidence>
<evidence type="ECO:0000313" key="3">
    <source>
        <dbReference type="Proteomes" id="UP000023152"/>
    </source>
</evidence>
<proteinExistence type="predicted"/>
<dbReference type="AlphaFoldDB" id="X6P9I3"/>
<keyword evidence="1" id="KW-0812">Transmembrane</keyword>
<keyword evidence="3" id="KW-1185">Reference proteome</keyword>
<comment type="caution">
    <text evidence="2">The sequence shown here is derived from an EMBL/GenBank/DDBJ whole genome shotgun (WGS) entry which is preliminary data.</text>
</comment>
<organism evidence="2 3">
    <name type="scientific">Reticulomyxa filosa</name>
    <dbReference type="NCBI Taxonomy" id="46433"/>
    <lineage>
        <taxon>Eukaryota</taxon>
        <taxon>Sar</taxon>
        <taxon>Rhizaria</taxon>
        <taxon>Retaria</taxon>
        <taxon>Foraminifera</taxon>
        <taxon>Monothalamids</taxon>
        <taxon>Reticulomyxidae</taxon>
        <taxon>Reticulomyxa</taxon>
    </lineage>
</organism>
<reference evidence="2 3" key="1">
    <citation type="journal article" date="2013" name="Curr. Biol.">
        <title>The Genome of the Foraminiferan Reticulomyxa filosa.</title>
        <authorList>
            <person name="Glockner G."/>
            <person name="Hulsmann N."/>
            <person name="Schleicher M."/>
            <person name="Noegel A.A."/>
            <person name="Eichinger L."/>
            <person name="Gallinger C."/>
            <person name="Pawlowski J."/>
            <person name="Sierra R."/>
            <person name="Euteneuer U."/>
            <person name="Pillet L."/>
            <person name="Moustafa A."/>
            <person name="Platzer M."/>
            <person name="Groth M."/>
            <person name="Szafranski K."/>
            <person name="Schliwa M."/>
        </authorList>
    </citation>
    <scope>NUCLEOTIDE SEQUENCE [LARGE SCALE GENOMIC DNA]</scope>
</reference>
<sequence length="204" mass="23509">MKSELGMNLQQEKLKGMEIDSLRTSQKSNPMYNLNEDKPIIESEESMSDRLKRMYDHDKLPSSLQPEPSTGVNFSFLFLFSTLPTTNIISVFLSWFVISFSIVAKHIIVQETIVYWSVVFPLRLLLASPFYAVFGLDLLSLKKRAGKIKKKNNLNLFRVVVLQNNIKASFVCEHRTSSFEDKRKAQIFCSAKFFNSHSRLMISL</sequence>
<keyword evidence="1" id="KW-0472">Membrane</keyword>
<evidence type="ECO:0000313" key="2">
    <source>
        <dbReference type="EMBL" id="ETO34778.1"/>
    </source>
</evidence>
<gene>
    <name evidence="2" type="ORF">RFI_02314</name>
</gene>
<dbReference type="EMBL" id="ASPP01002289">
    <property type="protein sequence ID" value="ETO34778.1"/>
    <property type="molecule type" value="Genomic_DNA"/>
</dbReference>
<protein>
    <submittedName>
        <fullName evidence="2">Uncharacterized protein</fullName>
    </submittedName>
</protein>
<keyword evidence="1" id="KW-1133">Transmembrane helix</keyword>